<evidence type="ECO:0000256" key="2">
    <source>
        <dbReference type="ARBA" id="ARBA00023242"/>
    </source>
</evidence>
<accession>A0A2S5BAN1</accession>
<dbReference type="Pfam" id="PF11951">
    <property type="entry name" value="Fungal_trans_2"/>
    <property type="match status" value="1"/>
</dbReference>
<feature type="compositionally biased region" description="Basic and acidic residues" evidence="3">
    <location>
        <begin position="107"/>
        <end position="124"/>
    </location>
</feature>
<feature type="region of interest" description="Disordered" evidence="3">
    <location>
        <begin position="319"/>
        <end position="353"/>
    </location>
</feature>
<dbReference type="PANTHER" id="PTHR37534">
    <property type="entry name" value="TRANSCRIPTIONAL ACTIVATOR PROTEIN UGA3"/>
    <property type="match status" value="1"/>
</dbReference>
<dbReference type="GO" id="GO:0045944">
    <property type="term" value="P:positive regulation of transcription by RNA polymerase II"/>
    <property type="evidence" value="ECO:0007669"/>
    <property type="project" value="TreeGrafter"/>
</dbReference>
<dbReference type="GO" id="GO:0005634">
    <property type="term" value="C:nucleus"/>
    <property type="evidence" value="ECO:0007669"/>
    <property type="project" value="UniProtKB-SubCell"/>
</dbReference>
<feature type="region of interest" description="Disordered" evidence="3">
    <location>
        <begin position="1"/>
        <end position="20"/>
    </location>
</feature>
<reference evidence="4 5" key="1">
    <citation type="journal article" date="2018" name="Front. Microbiol.">
        <title>Prospects for Fungal Bioremediation of Acidic Radioactive Waste Sites: Characterization and Genome Sequence of Rhodotorula taiwanensis MD1149.</title>
        <authorList>
            <person name="Tkavc R."/>
            <person name="Matrosova V.Y."/>
            <person name="Grichenko O.E."/>
            <person name="Gostincar C."/>
            <person name="Volpe R.P."/>
            <person name="Klimenkova P."/>
            <person name="Gaidamakova E.K."/>
            <person name="Zhou C.E."/>
            <person name="Stewart B.J."/>
            <person name="Lyman M.G."/>
            <person name="Malfatti S.A."/>
            <person name="Rubinfeld B."/>
            <person name="Courtot M."/>
            <person name="Singh J."/>
            <person name="Dalgard C.L."/>
            <person name="Hamilton T."/>
            <person name="Frey K.G."/>
            <person name="Gunde-Cimerman N."/>
            <person name="Dugan L."/>
            <person name="Daly M.J."/>
        </authorList>
    </citation>
    <scope>NUCLEOTIDE SEQUENCE [LARGE SCALE GENOMIC DNA]</scope>
    <source>
        <strain evidence="4 5">MD1149</strain>
    </source>
</reference>
<dbReference type="InterPro" id="IPR021858">
    <property type="entry name" value="Fun_TF"/>
</dbReference>
<proteinExistence type="predicted"/>
<comment type="subcellular location">
    <subcellularLocation>
        <location evidence="1">Nucleus</location>
    </subcellularLocation>
</comment>
<feature type="compositionally biased region" description="Low complexity" evidence="3">
    <location>
        <begin position="268"/>
        <end position="278"/>
    </location>
</feature>
<sequence length="821" mass="88089">MPAARTETQRDKDREAKTRSRAGCLTCKVAGSDSRASLSLTLYASQVARGTRNVTRLASMNIGVLAGAASSARGIPLKTFVRGVKSGSVPNGAEGAVGAAAPKQKKERFVPRRLSDAGPEMRSDGEDDMGIDEAGPQAPLMVGPSGIDAVALAAGFSLAAETPRLELDGNLPVLSSTFSTTGPTPDLLATRHPLNGMTLTSEPPVQAAAPGPQMATTPSAPFADLDILAPASSLSAFVRPNVDTGDLTDFFSSLDAEAGFWDTLGASSSANGSTGARSVAEAGPSPDVYSSGLTPRPVEPSFPLPATVPLMSPTLASAPVPSVGPSNIEAPPRSRASSVVEVPPPRPPPVRRPSQVLVSVPATIDENGPVKVDLLCEFSRVGRWTTVDRLLLTDNTFNQGFFRSLPKPVREVVVQRAYNAATSSELSRNASMAMVMLYRLRMQQQQQQQDPEFNPTDLASTAEQQARLLAQSNLYFQRAIEHLQAPIPLEAKMVAVLDMQTYQYDQYGAAAANAILLLGEYFITEALGSQPLLDLSAIRDSANVLLSVVAWSDVIRCICIPRRRTLFAFSNLPGEPTSDSSTSAVVEDVTSQPYDVNAHQGLPVGLMLCVAATVNLACEMDALPDEVVKVKARGIENAVREWKPPAPDAQDLADSAGYVEKVSTSEMWRHAVIVFLYQAVHRHGPLSKPIRDAVQQILQIGVRMLNHHSHRSTASTIADAPRSCDPQDRSTSPGAEHSVAYDEYLSAPATRAVPWFLAGTCAILPGDRSLCRRGLEACGKQQGYRDNLVALERLWRIVDDKGWVFDWRERLQEEKLFVGFL</sequence>
<dbReference type="OrthoDB" id="5419315at2759"/>
<feature type="region of interest" description="Disordered" evidence="3">
    <location>
        <begin position="711"/>
        <end position="735"/>
    </location>
</feature>
<feature type="compositionally biased region" description="Basic and acidic residues" evidence="3">
    <location>
        <begin position="7"/>
        <end position="18"/>
    </location>
</feature>
<keyword evidence="2" id="KW-0539">Nucleus</keyword>
<dbReference type="PANTHER" id="PTHR37534:SF7">
    <property type="entry name" value="TRANSCRIPTIONAL ACTIVATOR PROTEIN UGA3"/>
    <property type="match status" value="1"/>
</dbReference>
<evidence type="ECO:0000313" key="4">
    <source>
        <dbReference type="EMBL" id="POY73824.1"/>
    </source>
</evidence>
<evidence type="ECO:0000313" key="5">
    <source>
        <dbReference type="Proteomes" id="UP000237144"/>
    </source>
</evidence>
<feature type="region of interest" description="Disordered" evidence="3">
    <location>
        <begin position="93"/>
        <end position="126"/>
    </location>
</feature>
<name>A0A2S5BAN1_9BASI</name>
<protein>
    <recommendedName>
        <fullName evidence="6">Transcription factor domain-containing protein</fullName>
    </recommendedName>
</protein>
<feature type="region of interest" description="Disordered" evidence="3">
    <location>
        <begin position="268"/>
        <end position="296"/>
    </location>
</feature>
<feature type="compositionally biased region" description="Low complexity" evidence="3">
    <location>
        <begin position="331"/>
        <end position="341"/>
    </location>
</feature>
<dbReference type="GO" id="GO:0003700">
    <property type="term" value="F:DNA-binding transcription factor activity"/>
    <property type="evidence" value="ECO:0007669"/>
    <property type="project" value="TreeGrafter"/>
</dbReference>
<feature type="compositionally biased region" description="Pro residues" evidence="3">
    <location>
        <begin position="342"/>
        <end position="351"/>
    </location>
</feature>
<dbReference type="EMBL" id="PJQD01000035">
    <property type="protein sequence ID" value="POY73824.1"/>
    <property type="molecule type" value="Genomic_DNA"/>
</dbReference>
<dbReference type="AlphaFoldDB" id="A0A2S5BAN1"/>
<gene>
    <name evidence="4" type="ORF">BMF94_3365</name>
</gene>
<evidence type="ECO:0008006" key="6">
    <source>
        <dbReference type="Google" id="ProtNLM"/>
    </source>
</evidence>
<comment type="caution">
    <text evidence="4">The sequence shown here is derived from an EMBL/GenBank/DDBJ whole genome shotgun (WGS) entry which is preliminary data.</text>
</comment>
<dbReference type="GO" id="GO:0000976">
    <property type="term" value="F:transcription cis-regulatory region binding"/>
    <property type="evidence" value="ECO:0007669"/>
    <property type="project" value="TreeGrafter"/>
</dbReference>
<keyword evidence="5" id="KW-1185">Reference proteome</keyword>
<organism evidence="4 5">
    <name type="scientific">Rhodotorula taiwanensis</name>
    <dbReference type="NCBI Taxonomy" id="741276"/>
    <lineage>
        <taxon>Eukaryota</taxon>
        <taxon>Fungi</taxon>
        <taxon>Dikarya</taxon>
        <taxon>Basidiomycota</taxon>
        <taxon>Pucciniomycotina</taxon>
        <taxon>Microbotryomycetes</taxon>
        <taxon>Sporidiobolales</taxon>
        <taxon>Sporidiobolaceae</taxon>
        <taxon>Rhodotorula</taxon>
    </lineage>
</organism>
<dbReference type="STRING" id="741276.A0A2S5BAN1"/>
<evidence type="ECO:0000256" key="3">
    <source>
        <dbReference type="SAM" id="MobiDB-lite"/>
    </source>
</evidence>
<evidence type="ECO:0000256" key="1">
    <source>
        <dbReference type="ARBA" id="ARBA00004123"/>
    </source>
</evidence>
<dbReference type="Proteomes" id="UP000237144">
    <property type="component" value="Unassembled WGS sequence"/>
</dbReference>